<keyword evidence="3" id="KW-1185">Reference proteome</keyword>
<dbReference type="InParanoid" id="A0A0D2WVT9"/>
<feature type="compositionally biased region" description="Acidic residues" evidence="1">
    <location>
        <begin position="168"/>
        <end position="182"/>
    </location>
</feature>
<proteinExistence type="predicted"/>
<accession>A0A0D2WVT9</accession>
<evidence type="ECO:0000313" key="3">
    <source>
        <dbReference type="Proteomes" id="UP000008743"/>
    </source>
</evidence>
<evidence type="ECO:0000256" key="1">
    <source>
        <dbReference type="SAM" id="MobiDB-lite"/>
    </source>
</evidence>
<reference evidence="3" key="1">
    <citation type="submission" date="2011-02" db="EMBL/GenBank/DDBJ databases">
        <title>The Genome Sequence of Capsaspora owczarzaki ATCC 30864.</title>
        <authorList>
            <person name="Russ C."/>
            <person name="Cuomo C."/>
            <person name="Burger G."/>
            <person name="Gray M.W."/>
            <person name="Holland P.W.H."/>
            <person name="King N."/>
            <person name="Lang F.B.F."/>
            <person name="Roger A.J."/>
            <person name="Ruiz-Trillo I."/>
            <person name="Young S.K."/>
            <person name="Zeng Q."/>
            <person name="Gargeya S."/>
            <person name="Alvarado L."/>
            <person name="Berlin A."/>
            <person name="Chapman S.B."/>
            <person name="Chen Z."/>
            <person name="Freedman E."/>
            <person name="Gellesch M."/>
            <person name="Goldberg J."/>
            <person name="Griggs A."/>
            <person name="Gujja S."/>
            <person name="Heilman E."/>
            <person name="Heiman D."/>
            <person name="Howarth C."/>
            <person name="Mehta T."/>
            <person name="Neiman D."/>
            <person name="Pearson M."/>
            <person name="Roberts A."/>
            <person name="Saif S."/>
            <person name="Shea T."/>
            <person name="Shenoy N."/>
            <person name="Sisk P."/>
            <person name="Stolte C."/>
            <person name="Sykes S."/>
            <person name="White J."/>
            <person name="Yandava C."/>
            <person name="Haas B."/>
            <person name="Nusbaum C."/>
            <person name="Birren B."/>
        </authorList>
    </citation>
    <scope>NUCLEOTIDE SEQUENCE</scope>
    <source>
        <strain evidence="3">ATCC 30864</strain>
    </source>
</reference>
<protein>
    <submittedName>
        <fullName evidence="2">Uncharacterized protein</fullName>
    </submittedName>
</protein>
<organism evidence="2 3">
    <name type="scientific">Capsaspora owczarzaki (strain ATCC 30864)</name>
    <dbReference type="NCBI Taxonomy" id="595528"/>
    <lineage>
        <taxon>Eukaryota</taxon>
        <taxon>Filasterea</taxon>
        <taxon>Capsaspora</taxon>
    </lineage>
</organism>
<gene>
    <name evidence="2" type="ORF">CAOG_010018</name>
</gene>
<evidence type="ECO:0000313" key="2">
    <source>
        <dbReference type="EMBL" id="KJE96423.1"/>
    </source>
</evidence>
<name>A0A0D2WVT9_CAPO3</name>
<feature type="compositionally biased region" description="Basic and acidic residues" evidence="1">
    <location>
        <begin position="186"/>
        <end position="200"/>
    </location>
</feature>
<dbReference type="Proteomes" id="UP000008743">
    <property type="component" value="Unassembled WGS sequence"/>
</dbReference>
<dbReference type="EMBL" id="KE346371">
    <property type="protein sequence ID" value="KJE96423.1"/>
    <property type="molecule type" value="Genomic_DNA"/>
</dbReference>
<feature type="region of interest" description="Disordered" evidence="1">
    <location>
        <begin position="161"/>
        <end position="214"/>
    </location>
</feature>
<dbReference type="AlphaFoldDB" id="A0A0D2WVT9"/>
<sequence>MDCSRCSRSDSHLFFLARHREAAWRLRARASWRRSSSVAPGRAVNSEVLSASESFTSKSASAAERLLGLTAFAALDFLTELEGAALVVFATEAASPDWNSGEMKRSNVPGVIGGGPTTAVWGCVGLFRWDAEAAEAAAAEAAAAEVVPGRASRAVAEVTTNTGRLDDVASDADSEGDDEDDASTPGDERVGRVPLSDRRCRPGKSTGLASSITR</sequence>